<dbReference type="Pfam" id="PF17957">
    <property type="entry name" value="Big_7"/>
    <property type="match status" value="1"/>
</dbReference>
<dbReference type="SUPFAM" id="SSF49265">
    <property type="entry name" value="Fibronectin type III"/>
    <property type="match status" value="1"/>
</dbReference>
<evidence type="ECO:0000256" key="1">
    <source>
        <dbReference type="SAM" id="MobiDB-lite"/>
    </source>
</evidence>
<organism evidence="2 3">
    <name type="scientific">candidate division WOR-3 bacterium</name>
    <dbReference type="NCBI Taxonomy" id="2052148"/>
    <lineage>
        <taxon>Bacteria</taxon>
        <taxon>Bacteria division WOR-3</taxon>
    </lineage>
</organism>
<sequence>MKKASKVLSILTTVVLVVGLTGLECKTDTEPPVIQSITIEDSGNYRAYVDGDSIKGIVSVIVNASDNIGVKEVKFFVNQLENWEPVPGSDSVTQQEDEFTYHWQTTLLEDSLEYTICAVAIDEAGNVSDTSEKLTRLVRIPNLPPYPVCSDSMRPADDAVIDDSAAVVLLAWWGSDPDTLPPQELEYDVFFGKGSPNNMVKMDSGIAHKQDTLTTWSTIFTEEHLVPETDYYWMILSRDPYGQDTVSDTFKFTRPENKQPPAASSPDPPDTIAPIVYPSEGEISLSWNCQDPDHDSVSYRLYLADGPTWEDNPQLIAEDLKTASYRMELDGPGTYYWRPVPEDNWGATPDSTASSPQLWMFILE</sequence>
<evidence type="ECO:0000313" key="2">
    <source>
        <dbReference type="EMBL" id="MBD3363611.1"/>
    </source>
</evidence>
<gene>
    <name evidence="2" type="ORF">GF359_00185</name>
</gene>
<reference evidence="2" key="1">
    <citation type="submission" date="2019-11" db="EMBL/GenBank/DDBJ databases">
        <title>Microbial mats filling the niche in hypersaline microbial mats.</title>
        <authorList>
            <person name="Wong H.L."/>
            <person name="Macleod F.I."/>
            <person name="White R.A. III"/>
            <person name="Burns B.P."/>
        </authorList>
    </citation>
    <scope>NUCLEOTIDE SEQUENCE</scope>
    <source>
        <strain evidence="2">Bin_327</strain>
    </source>
</reference>
<dbReference type="EMBL" id="WJKJ01000006">
    <property type="protein sequence ID" value="MBD3363611.1"/>
    <property type="molecule type" value="Genomic_DNA"/>
</dbReference>
<dbReference type="Proteomes" id="UP000630660">
    <property type="component" value="Unassembled WGS sequence"/>
</dbReference>
<protein>
    <recommendedName>
        <fullName evidence="4">Fibronectin type-III domain-containing protein</fullName>
    </recommendedName>
</protein>
<dbReference type="AlphaFoldDB" id="A0A9D5QC38"/>
<evidence type="ECO:0000313" key="3">
    <source>
        <dbReference type="Proteomes" id="UP000630660"/>
    </source>
</evidence>
<feature type="region of interest" description="Disordered" evidence="1">
    <location>
        <begin position="253"/>
        <end position="272"/>
    </location>
</feature>
<dbReference type="Gene3D" id="2.60.40.10">
    <property type="entry name" value="Immunoglobulins"/>
    <property type="match status" value="2"/>
</dbReference>
<evidence type="ECO:0008006" key="4">
    <source>
        <dbReference type="Google" id="ProtNLM"/>
    </source>
</evidence>
<dbReference type="InterPro" id="IPR013783">
    <property type="entry name" value="Ig-like_fold"/>
</dbReference>
<proteinExistence type="predicted"/>
<name>A0A9D5QC38_UNCW3</name>
<accession>A0A9D5QC38</accession>
<dbReference type="InterPro" id="IPR036116">
    <property type="entry name" value="FN3_sf"/>
</dbReference>
<comment type="caution">
    <text evidence="2">The sequence shown here is derived from an EMBL/GenBank/DDBJ whole genome shotgun (WGS) entry which is preliminary data.</text>
</comment>